<evidence type="ECO:0000313" key="3">
    <source>
        <dbReference type="Proteomes" id="UP000194003"/>
    </source>
</evidence>
<protein>
    <submittedName>
        <fullName evidence="2">Putative chromosome partitioning protein</fullName>
    </submittedName>
</protein>
<dbReference type="InterPro" id="IPR025669">
    <property type="entry name" value="AAA_dom"/>
</dbReference>
<dbReference type="RefSeq" id="WP_085440079.1">
    <property type="nucleotide sequence ID" value="NZ_LVJN01000004.1"/>
</dbReference>
<dbReference type="Proteomes" id="UP000194003">
    <property type="component" value="Unassembled WGS sequence"/>
</dbReference>
<dbReference type="EMBL" id="LVJN01000004">
    <property type="protein sequence ID" value="OSM08670.1"/>
    <property type="molecule type" value="Genomic_DNA"/>
</dbReference>
<dbReference type="STRING" id="1434232.MAIT1_02842"/>
<dbReference type="InterPro" id="IPR027417">
    <property type="entry name" value="P-loop_NTPase"/>
</dbReference>
<organism evidence="2 3">
    <name type="scientific">Magnetofaba australis IT-1</name>
    <dbReference type="NCBI Taxonomy" id="1434232"/>
    <lineage>
        <taxon>Bacteria</taxon>
        <taxon>Pseudomonadati</taxon>
        <taxon>Pseudomonadota</taxon>
        <taxon>Magnetococcia</taxon>
        <taxon>Magnetococcales</taxon>
        <taxon>Magnetococcaceae</taxon>
        <taxon>Magnetofaba</taxon>
    </lineage>
</organism>
<dbReference type="Pfam" id="PF13614">
    <property type="entry name" value="AAA_31"/>
    <property type="match status" value="1"/>
</dbReference>
<dbReference type="InterPro" id="IPR050678">
    <property type="entry name" value="DNA_Partitioning_ATPase"/>
</dbReference>
<sequence>MAQSVIAVINQKGGVGKTTTAVSLAACLHSKKSPALVLDADPQGSAVGWSRMGDGFGFAVEAVDLTSDGAARALKQTIASHDGHVVIDCPPEAKQPAAVAAALADLVLIPVSASGLDVMATKRATDLVLDARSMLGGERPRALLVATKFDRTAIARDMAQMLRGFIGEADFDQLNPDGPAVAATRIANLVPLRECTASGLTIVQYQPKGKSAQEYRALAKEVLKQIKQGE</sequence>
<evidence type="ECO:0000259" key="1">
    <source>
        <dbReference type="Pfam" id="PF13614"/>
    </source>
</evidence>
<dbReference type="CDD" id="cd02042">
    <property type="entry name" value="ParAB_family"/>
    <property type="match status" value="1"/>
</dbReference>
<gene>
    <name evidence="2" type="ORF">MAIT1_02842</name>
</gene>
<name>A0A1Y2KAK9_9PROT</name>
<feature type="domain" description="AAA" evidence="1">
    <location>
        <begin position="4"/>
        <end position="46"/>
    </location>
</feature>
<dbReference type="PANTHER" id="PTHR13696:SF99">
    <property type="entry name" value="COBYRINIC ACID AC-DIAMIDE SYNTHASE"/>
    <property type="match status" value="1"/>
</dbReference>
<dbReference type="AlphaFoldDB" id="A0A1Y2KAK9"/>
<proteinExistence type="predicted"/>
<dbReference type="Gene3D" id="3.40.50.300">
    <property type="entry name" value="P-loop containing nucleotide triphosphate hydrolases"/>
    <property type="match status" value="1"/>
</dbReference>
<accession>A0A1Y2KAK9</accession>
<evidence type="ECO:0000313" key="2">
    <source>
        <dbReference type="EMBL" id="OSM08670.1"/>
    </source>
</evidence>
<reference evidence="2 3" key="1">
    <citation type="journal article" date="2016" name="BMC Genomics">
        <title>Combined genomic and structural analyses of a cultured magnetotactic bacterium reveals its niche adaptation to a dynamic environment.</title>
        <authorList>
            <person name="Araujo A.C."/>
            <person name="Morillo V."/>
            <person name="Cypriano J."/>
            <person name="Teixeira L.C."/>
            <person name="Leao P."/>
            <person name="Lyra S."/>
            <person name="Almeida L.G."/>
            <person name="Bazylinski D.A."/>
            <person name="Vasconcellos A.T."/>
            <person name="Abreu F."/>
            <person name="Lins U."/>
        </authorList>
    </citation>
    <scope>NUCLEOTIDE SEQUENCE [LARGE SCALE GENOMIC DNA]</scope>
    <source>
        <strain evidence="2 3">IT-1</strain>
    </source>
</reference>
<dbReference type="PANTHER" id="PTHR13696">
    <property type="entry name" value="P-LOOP CONTAINING NUCLEOSIDE TRIPHOSPHATE HYDROLASE"/>
    <property type="match status" value="1"/>
</dbReference>
<keyword evidence="3" id="KW-1185">Reference proteome</keyword>
<dbReference type="PIRSF" id="PIRSF009320">
    <property type="entry name" value="Nuc_binding_HP_1000"/>
    <property type="match status" value="1"/>
</dbReference>
<dbReference type="SUPFAM" id="SSF52540">
    <property type="entry name" value="P-loop containing nucleoside triphosphate hydrolases"/>
    <property type="match status" value="1"/>
</dbReference>
<dbReference type="OrthoDB" id="9804460at2"/>
<comment type="caution">
    <text evidence="2">The sequence shown here is derived from an EMBL/GenBank/DDBJ whole genome shotgun (WGS) entry which is preliminary data.</text>
</comment>